<protein>
    <recommendedName>
        <fullName evidence="7">Malic enzyme</fullName>
    </recommendedName>
</protein>
<dbReference type="InterPro" id="IPR046346">
    <property type="entry name" value="Aminoacid_DH-like_N_sf"/>
</dbReference>
<dbReference type="InterPro" id="IPR001891">
    <property type="entry name" value="Malic_OxRdtase"/>
</dbReference>
<feature type="binding site" evidence="6">
    <location>
        <position position="248"/>
    </location>
    <ligand>
        <name>a divalent metal cation</name>
        <dbReference type="ChEBI" id="CHEBI:60240"/>
    </ligand>
</feature>
<feature type="domain" description="Malic enzyme N-terminal" evidence="9">
    <location>
        <begin position="80"/>
        <end position="262"/>
    </location>
</feature>
<feature type="domain" description="Malic enzyme NAD-binding" evidence="8">
    <location>
        <begin position="272"/>
        <end position="531"/>
    </location>
</feature>
<dbReference type="GO" id="GO:0004473">
    <property type="term" value="F:malate dehydrogenase (decarboxylating) (NADP+) activity"/>
    <property type="evidence" value="ECO:0007669"/>
    <property type="project" value="TreeGrafter"/>
</dbReference>
<evidence type="ECO:0000256" key="4">
    <source>
        <dbReference type="PIRSR" id="PIRSR000106-1"/>
    </source>
</evidence>
<dbReference type="PROSITE" id="PS00331">
    <property type="entry name" value="MALIC_ENZYMES"/>
    <property type="match status" value="1"/>
</dbReference>
<dbReference type="InterPro" id="IPR015884">
    <property type="entry name" value="Malic_enzyme_CS"/>
</dbReference>
<feature type="binding site" evidence="6">
    <location>
        <position position="247"/>
    </location>
    <ligand>
        <name>a divalent metal cation</name>
        <dbReference type="ChEBI" id="CHEBI:60240"/>
    </ligand>
</feature>
<feature type="active site" description="Proton acceptor" evidence="4">
    <location>
        <position position="175"/>
    </location>
</feature>
<evidence type="ECO:0000256" key="5">
    <source>
        <dbReference type="PIRSR" id="PIRSR000106-2"/>
    </source>
</evidence>
<evidence type="ECO:0000259" key="9">
    <source>
        <dbReference type="SMART" id="SM01274"/>
    </source>
</evidence>
<evidence type="ECO:0000256" key="7">
    <source>
        <dbReference type="RuleBase" id="RU003426"/>
    </source>
</evidence>
<feature type="binding site" evidence="5">
    <location>
        <position position="157"/>
    </location>
    <ligand>
        <name>(S)-malate</name>
        <dbReference type="ChEBI" id="CHEBI:15589"/>
    </ligand>
</feature>
<dbReference type="SMART" id="SM01274">
    <property type="entry name" value="malic"/>
    <property type="match status" value="1"/>
</dbReference>
<reference evidence="10" key="1">
    <citation type="journal article" date="2014" name="PLoS ONE">
        <title>Phylogeny of c4-photosynthesis enzymes based on algal transcriptomic and genomic data supports an archaeal/proteobacterial origin and multiple duplication for most c4-related genes.</title>
        <authorList>
            <person name="Chi S."/>
            <person name="Wu S."/>
            <person name="Yu J."/>
            <person name="Wang X."/>
            <person name="Tang X."/>
            <person name="Liu T."/>
        </authorList>
    </citation>
    <scope>NUCLEOTIDE SEQUENCE</scope>
    <source>
        <strain evidence="10">VZWX-2022373</strain>
    </source>
</reference>
<dbReference type="CDD" id="cd05312">
    <property type="entry name" value="NAD_bind_1_malic_enz"/>
    <property type="match status" value="1"/>
</dbReference>
<dbReference type="SUPFAM" id="SSF51735">
    <property type="entry name" value="NAD(P)-binding Rossmann-fold domains"/>
    <property type="match status" value="1"/>
</dbReference>
<dbReference type="Gene3D" id="3.40.50.10380">
    <property type="entry name" value="Malic enzyme, N-terminal domain"/>
    <property type="match status" value="1"/>
</dbReference>
<organism evidence="10">
    <name type="scientific">Campylaephora kondoi</name>
    <dbReference type="NCBI Taxonomy" id="218449"/>
    <lineage>
        <taxon>Eukaryota</taxon>
        <taxon>Rhodophyta</taxon>
        <taxon>Florideophyceae</taxon>
        <taxon>Rhodymeniophycidae</taxon>
        <taxon>Ceramiales</taxon>
        <taxon>Ceramiaceae</taxon>
        <taxon>Campylaephora</taxon>
    </lineage>
</organism>
<evidence type="ECO:0000259" key="8">
    <source>
        <dbReference type="SMART" id="SM00919"/>
    </source>
</evidence>
<dbReference type="GO" id="GO:0006108">
    <property type="term" value="P:malate metabolic process"/>
    <property type="evidence" value="ECO:0007669"/>
    <property type="project" value="TreeGrafter"/>
</dbReference>
<dbReference type="Gene3D" id="3.40.50.720">
    <property type="entry name" value="NAD(P)-binding Rossmann-like Domain"/>
    <property type="match status" value="1"/>
</dbReference>
<comment type="cofactor">
    <cofactor evidence="6">
        <name>Mg(2+)</name>
        <dbReference type="ChEBI" id="CHEBI:18420"/>
    </cofactor>
    <cofactor evidence="6">
        <name>Mn(2+)</name>
        <dbReference type="ChEBI" id="CHEBI:29035"/>
    </cofactor>
    <text evidence="6">Divalent metal cations. Prefers magnesium or manganese.</text>
</comment>
<dbReference type="EMBL" id="KM113524">
    <property type="protein sequence ID" value="AIT70110.1"/>
    <property type="molecule type" value="mRNA"/>
</dbReference>
<dbReference type="AlphaFoldDB" id="A0A097IUG5"/>
<feature type="binding site" evidence="5">
    <location>
        <position position="418"/>
    </location>
    <ligand>
        <name>(S)-malate</name>
        <dbReference type="ChEBI" id="CHEBI:15589"/>
    </ligand>
</feature>
<keyword evidence="3 6" id="KW-0479">Metal-binding</keyword>
<dbReference type="Pfam" id="PF03949">
    <property type="entry name" value="Malic_M"/>
    <property type="match status" value="1"/>
</dbReference>
<sequence length="560" mass="59195">MSPTTTSAPSTAPPPHPVLANAALNRGRRFADADRAALGVDALVPSGPARSLREEVARLLAKLASLPTPILRYECLLRLASSDEELFFAAAQTNFAHVLPLIYTPTVGEACVTYPSLDIPPRGLWLSHANHAGRIEQTLRAAWPRKASVIVVSDCQRILGLGDLGANGMPIPVGKLLLYTACGGVPPADCLPVVLDVGCDVDAVRDAPDYIGTRAPRITGEAYDAFVDEFITAVARVYGQSCLVQFEDFGNANAMRLLRKYRDDVCCFNDDVQGTAAVGLAGVLAALRMHDVPTSIADHSFLFLGAGSAGLGIAELLVLALRRAGLSEADARKRCWFVDSRGLVYAGRERVSGDKLPFAHDAFPAAVSAATGGLAGLVDVLKPTALIGVSTQPGSFAPEVIAKMAEHNKRPLVFALSNPTSKSECTAEEAYKHSDGRAVFASGSPFARVELNGRTFVPGQGNNSYVFPGLGLGVLVSGARVVPDSMLLAAADRLASLVDQGQLDAGCVYPDPKTLMDISANIAHAVCDEAVKLGVNTKDVADVTVQQIRERMYEPGRGRM</sequence>
<gene>
    <name evidence="10" type="primary">me</name>
</gene>
<evidence type="ECO:0000256" key="3">
    <source>
        <dbReference type="ARBA" id="ARBA00022723"/>
    </source>
</evidence>
<evidence type="ECO:0000313" key="10">
    <source>
        <dbReference type="EMBL" id="AIT70110.1"/>
    </source>
</evidence>
<dbReference type="GO" id="GO:0051287">
    <property type="term" value="F:NAD binding"/>
    <property type="evidence" value="ECO:0007669"/>
    <property type="project" value="InterPro"/>
</dbReference>
<dbReference type="SMART" id="SM00919">
    <property type="entry name" value="Malic_M"/>
    <property type="match status" value="1"/>
</dbReference>
<dbReference type="PRINTS" id="PR00072">
    <property type="entry name" value="MALOXRDTASE"/>
</dbReference>
<feature type="binding site" evidence="6">
    <location>
        <position position="271"/>
    </location>
    <ligand>
        <name>a divalent metal cation</name>
        <dbReference type="ChEBI" id="CHEBI:60240"/>
    </ligand>
</feature>
<dbReference type="FunFam" id="3.40.50.720:FF:000635">
    <property type="entry name" value="NADP-dependent malic enzyme"/>
    <property type="match status" value="1"/>
</dbReference>
<dbReference type="InterPro" id="IPR037062">
    <property type="entry name" value="Malic_N_dom_sf"/>
</dbReference>
<dbReference type="InterPro" id="IPR036291">
    <property type="entry name" value="NAD(P)-bd_dom_sf"/>
</dbReference>
<evidence type="ECO:0000256" key="6">
    <source>
        <dbReference type="PIRSR" id="PIRSR000106-3"/>
    </source>
</evidence>
<dbReference type="InterPro" id="IPR012301">
    <property type="entry name" value="Malic_N_dom"/>
</dbReference>
<dbReference type="InterPro" id="IPR012302">
    <property type="entry name" value="Malic_NAD-bd"/>
</dbReference>
<dbReference type="GO" id="GO:0046872">
    <property type="term" value="F:metal ion binding"/>
    <property type="evidence" value="ECO:0007669"/>
    <property type="project" value="UniProtKB-KW"/>
</dbReference>
<accession>A0A097IUG5</accession>
<dbReference type="PANTHER" id="PTHR23406">
    <property type="entry name" value="MALIC ENZYME-RELATED"/>
    <property type="match status" value="1"/>
</dbReference>
<keyword evidence="7" id="KW-0560">Oxidoreductase</keyword>
<dbReference type="NCBIfam" id="NF010052">
    <property type="entry name" value="PRK13529.1"/>
    <property type="match status" value="1"/>
</dbReference>
<proteinExistence type="evidence at transcript level"/>
<dbReference type="PIRSF" id="PIRSF000106">
    <property type="entry name" value="ME"/>
    <property type="match status" value="1"/>
</dbReference>
<evidence type="ECO:0000256" key="2">
    <source>
        <dbReference type="ARBA" id="ARBA00008785"/>
    </source>
</evidence>
<feature type="binding site" evidence="5">
    <location>
        <position position="462"/>
    </location>
    <ligand>
        <name>(S)-malate</name>
        <dbReference type="ChEBI" id="CHEBI:15589"/>
    </ligand>
</feature>
<dbReference type="Pfam" id="PF00390">
    <property type="entry name" value="malic"/>
    <property type="match status" value="1"/>
</dbReference>
<feature type="active site" description="Proton donor" evidence="4">
    <location>
        <position position="103"/>
    </location>
</feature>
<comment type="cofactor">
    <cofactor evidence="1">
        <name>Mn(2+)</name>
        <dbReference type="ChEBI" id="CHEBI:29035"/>
    </cofactor>
</comment>
<comment type="similarity">
    <text evidence="2 7">Belongs to the malic enzymes family.</text>
</comment>
<dbReference type="SUPFAM" id="SSF53223">
    <property type="entry name" value="Aminoacid dehydrogenase-like, N-terminal domain"/>
    <property type="match status" value="1"/>
</dbReference>
<name>A0A097IUG5_9FLOR</name>
<dbReference type="PANTHER" id="PTHR23406:SF79">
    <property type="entry name" value="MALATE DEHYDROGENASE (OXALOACETATE-DECARBOXYLATING)"/>
    <property type="match status" value="1"/>
</dbReference>
<evidence type="ECO:0000256" key="1">
    <source>
        <dbReference type="ARBA" id="ARBA00001936"/>
    </source>
</evidence>